<evidence type="ECO:0000313" key="1">
    <source>
        <dbReference type="EMBL" id="PUB14344.1"/>
    </source>
</evidence>
<name>A0A2T6KGB8_9RHOB</name>
<sequence length="65" mass="7322">MGHSKAPCVAETSPVVEFSITFMAYLWFCHDPGPGHAHNQGQTCKVQHFKNCSLKYKKSKKIDIN</sequence>
<proteinExistence type="predicted"/>
<comment type="caution">
    <text evidence="1">The sequence shown here is derived from an EMBL/GenBank/DDBJ whole genome shotgun (WGS) entry which is preliminary data.</text>
</comment>
<reference evidence="1 2" key="1">
    <citation type="submission" date="2018-04" db="EMBL/GenBank/DDBJ databases">
        <title>Genomic Encyclopedia of Archaeal and Bacterial Type Strains, Phase II (KMG-II): from individual species to whole genera.</title>
        <authorList>
            <person name="Goeker M."/>
        </authorList>
    </citation>
    <scope>NUCLEOTIDE SEQUENCE [LARGE SCALE GENOMIC DNA]</scope>
    <source>
        <strain evidence="1 2">DSM 29955</strain>
    </source>
</reference>
<dbReference type="AlphaFoldDB" id="A0A2T6KGB8"/>
<organism evidence="1 2">
    <name type="scientific">Yoonia sediminilitoris</name>
    <dbReference type="NCBI Taxonomy" id="1286148"/>
    <lineage>
        <taxon>Bacteria</taxon>
        <taxon>Pseudomonadati</taxon>
        <taxon>Pseudomonadota</taxon>
        <taxon>Alphaproteobacteria</taxon>
        <taxon>Rhodobacterales</taxon>
        <taxon>Paracoccaceae</taxon>
        <taxon>Yoonia</taxon>
    </lineage>
</organism>
<protein>
    <submittedName>
        <fullName evidence="1">Uncharacterized protein</fullName>
    </submittedName>
</protein>
<evidence type="ECO:0000313" key="2">
    <source>
        <dbReference type="Proteomes" id="UP000244523"/>
    </source>
</evidence>
<keyword evidence="2" id="KW-1185">Reference proteome</keyword>
<accession>A0A2T6KGB8</accession>
<gene>
    <name evidence="1" type="ORF">C8N45_106219</name>
</gene>
<dbReference type="Proteomes" id="UP000244523">
    <property type="component" value="Unassembled WGS sequence"/>
</dbReference>
<dbReference type="EMBL" id="QBUD01000006">
    <property type="protein sequence ID" value="PUB14344.1"/>
    <property type="molecule type" value="Genomic_DNA"/>
</dbReference>